<dbReference type="Proteomes" id="UP000271241">
    <property type="component" value="Unassembled WGS sequence"/>
</dbReference>
<feature type="chain" id="PRO_5020849116" evidence="1">
    <location>
        <begin position="18"/>
        <end position="855"/>
    </location>
</feature>
<dbReference type="AlphaFoldDB" id="A0A4P9XTE3"/>
<proteinExistence type="predicted"/>
<accession>A0A4P9XTE3</accession>
<dbReference type="EMBL" id="KZ992516">
    <property type="protein sequence ID" value="RKP09406.1"/>
    <property type="molecule type" value="Genomic_DNA"/>
</dbReference>
<name>A0A4P9XTE3_9FUNG</name>
<keyword evidence="1" id="KW-0732">Signal</keyword>
<feature type="signal peptide" evidence="1">
    <location>
        <begin position="1"/>
        <end position="17"/>
    </location>
</feature>
<protein>
    <submittedName>
        <fullName evidence="2">Uncharacterized protein</fullName>
    </submittedName>
</protein>
<evidence type="ECO:0000313" key="2">
    <source>
        <dbReference type="EMBL" id="RKP09406.1"/>
    </source>
</evidence>
<keyword evidence="3" id="KW-1185">Reference proteome</keyword>
<organism evidence="2 3">
    <name type="scientific">Thamnocephalis sphaerospora</name>
    <dbReference type="NCBI Taxonomy" id="78915"/>
    <lineage>
        <taxon>Eukaryota</taxon>
        <taxon>Fungi</taxon>
        <taxon>Fungi incertae sedis</taxon>
        <taxon>Zoopagomycota</taxon>
        <taxon>Zoopagomycotina</taxon>
        <taxon>Zoopagomycetes</taxon>
        <taxon>Zoopagales</taxon>
        <taxon>Sigmoideomycetaceae</taxon>
        <taxon>Thamnocephalis</taxon>
    </lineage>
</organism>
<reference evidence="3" key="1">
    <citation type="journal article" date="2018" name="Nat. Microbiol.">
        <title>Leveraging single-cell genomics to expand the fungal tree of life.</title>
        <authorList>
            <person name="Ahrendt S.R."/>
            <person name="Quandt C.A."/>
            <person name="Ciobanu D."/>
            <person name="Clum A."/>
            <person name="Salamov A."/>
            <person name="Andreopoulos B."/>
            <person name="Cheng J.F."/>
            <person name="Woyke T."/>
            <person name="Pelin A."/>
            <person name="Henrissat B."/>
            <person name="Reynolds N.K."/>
            <person name="Benny G.L."/>
            <person name="Smith M.E."/>
            <person name="James T.Y."/>
            <person name="Grigoriev I.V."/>
        </authorList>
    </citation>
    <scope>NUCLEOTIDE SEQUENCE [LARGE SCALE GENOMIC DNA]</scope>
    <source>
        <strain evidence="3">RSA 1356</strain>
    </source>
</reference>
<evidence type="ECO:0000313" key="3">
    <source>
        <dbReference type="Proteomes" id="UP000271241"/>
    </source>
</evidence>
<gene>
    <name evidence="2" type="ORF">THASP1DRAFT_28808</name>
</gene>
<dbReference type="OrthoDB" id="5590307at2759"/>
<evidence type="ECO:0000256" key="1">
    <source>
        <dbReference type="SAM" id="SignalP"/>
    </source>
</evidence>
<sequence length="855" mass="95915">MVLALSAFALLFTSKHRTPSLDMIGVAEGIQVAEQAVALGKFVWDKTRTTLDLTLANSHSKIKLTRYVRFVYDGRCTVQPEVTVKHGENTSAGFRARTMGSRIKGALLYQICHADGRTPVAKELYLLVAWRINLGNNSFMLLDLVEKHKAIAWTNKRLEDLYHNRIQKRFEKTNAALMRTWSLDDGTYFTVSASMNNTRFGSMTVRVESADASQKDTQQPYTVRAEKFEAIHWDDEMDEEQGVHAKSKKAALGGSSVVIVVHNDCEDITLCNGELGMFDGKRSSEIPQDIVPEINAKISLKSSTVFRGRTRGCLVYEMVNHNTGMPVVWGYRTHIAIDVSVVPHDVQERKVAIKILATKDSAFPAVNDHTIEGAHKEVLYHFMYTYGRPSEWFLDQLNLRLDVSFNREPHAKLHVRLISVKGRPNEGRPLFFQGGDFSIPSRHVSDKIAAYISDPQKYSNHRLRLVENSMSMSSRKDNPLTLKLLHSARGSSPEMTVLVGDKDGSLFEREYFLYTQPHLEDEKARDVQLYAIRPSRRSRHASLGCVLALSQMKNPDKPGAYIYTTAVVYMPMQDGEGEKTVALVEHYLGHLKGRDNRFGEAQLIDREIQLPGGRDAHLAVYPSVKPPFLLTVALTDKFDLTFYKSIKLTCALAEFARHAPRPFYIRIAIRNEYQDLPLKLTNFVANGTPDTSIAAQEAIPGKDATITFKLPPQDRQHAIMLHYRCPSQNTSGIDICIHLSLLDARDSADLKQTTTVSYVGANADATRPKNATLETMYYYERATNTFMGQDEVVQPTALPTNIPERYAALRHAVSSGRPSEFDVVTCFAADQKQTEAAVMRPIVGANDDAAVNLKQ</sequence>